<feature type="transmembrane region" description="Helical" evidence="1">
    <location>
        <begin position="349"/>
        <end position="368"/>
    </location>
</feature>
<keyword evidence="1" id="KW-1133">Transmembrane helix</keyword>
<protein>
    <recommendedName>
        <fullName evidence="4">O-antigen polymerase</fullName>
    </recommendedName>
</protein>
<feature type="transmembrane region" description="Helical" evidence="1">
    <location>
        <begin position="193"/>
        <end position="214"/>
    </location>
</feature>
<keyword evidence="1" id="KW-0472">Membrane</keyword>
<dbReference type="STRING" id="1963862.B4O97_15930"/>
<evidence type="ECO:0000313" key="3">
    <source>
        <dbReference type="Proteomes" id="UP000192343"/>
    </source>
</evidence>
<feature type="transmembrane region" description="Helical" evidence="1">
    <location>
        <begin position="36"/>
        <end position="55"/>
    </location>
</feature>
<feature type="transmembrane region" description="Helical" evidence="1">
    <location>
        <begin position="226"/>
        <end position="255"/>
    </location>
</feature>
<reference evidence="2 3" key="1">
    <citation type="submission" date="2017-03" db="EMBL/GenBank/DDBJ databases">
        <title>Draft Genome sequence of Marispirochaeta sp. strain JC444.</title>
        <authorList>
            <person name="Shivani Y."/>
            <person name="Subhash Y."/>
            <person name="Sasikala C."/>
            <person name="Ramana C."/>
        </authorList>
    </citation>
    <scope>NUCLEOTIDE SEQUENCE [LARGE SCALE GENOMIC DNA]</scope>
    <source>
        <strain evidence="2 3">JC444</strain>
    </source>
</reference>
<dbReference type="OrthoDB" id="264250at2"/>
<name>A0A1Y1RVF7_9SPIO</name>
<dbReference type="AlphaFoldDB" id="A0A1Y1RVF7"/>
<gene>
    <name evidence="2" type="ORF">B4O97_15930</name>
</gene>
<proteinExistence type="predicted"/>
<dbReference type="RefSeq" id="WP_083052355.1">
    <property type="nucleotide sequence ID" value="NZ_MWQY01000021.1"/>
</dbReference>
<keyword evidence="3" id="KW-1185">Reference proteome</keyword>
<feature type="transmembrane region" description="Helical" evidence="1">
    <location>
        <begin position="380"/>
        <end position="413"/>
    </location>
</feature>
<feature type="transmembrane region" description="Helical" evidence="1">
    <location>
        <begin position="12"/>
        <end position="31"/>
    </location>
</feature>
<evidence type="ECO:0000256" key="1">
    <source>
        <dbReference type="SAM" id="Phobius"/>
    </source>
</evidence>
<organism evidence="2 3">
    <name type="scientific">Marispirochaeta aestuarii</name>
    <dbReference type="NCBI Taxonomy" id="1963862"/>
    <lineage>
        <taxon>Bacteria</taxon>
        <taxon>Pseudomonadati</taxon>
        <taxon>Spirochaetota</taxon>
        <taxon>Spirochaetia</taxon>
        <taxon>Spirochaetales</taxon>
        <taxon>Spirochaetaceae</taxon>
        <taxon>Marispirochaeta</taxon>
    </lineage>
</organism>
<feature type="transmembrane region" description="Helical" evidence="1">
    <location>
        <begin position="89"/>
        <end position="111"/>
    </location>
</feature>
<dbReference type="EMBL" id="MWQY01000021">
    <property type="protein sequence ID" value="ORC32647.1"/>
    <property type="molecule type" value="Genomic_DNA"/>
</dbReference>
<evidence type="ECO:0008006" key="4">
    <source>
        <dbReference type="Google" id="ProtNLM"/>
    </source>
</evidence>
<keyword evidence="1" id="KW-0812">Transmembrane</keyword>
<accession>A0A1Y1RVF7</accession>
<sequence>MRQINWYSYNETITHPITIFILLSSIIWVFFSDKNYVIVGLIFVGLFVAARQRIVVYGIDFPYLRILIICIFIRKIIRNEYSGFVITNFDVLIVMYIIVLMVAYTFLWTSISALLNRIGYSIDSLGAYLVVRIYTRSRTQLKIFGKSLLMFTSILAFFAAYEYITHINPFGALGGVREVVWIRNGQVRVQSSFSHAILFGTYGATIFTFSYGLLKSKFNRGNRIIWVSLLAGIFITFASGSSGPILSLMAGLFAVSLRKYQNRLKDIIVIGVICIIALNYFMDAPVWHLLSRIDITGGSTGYHRYLLIDRAVTNLNEWMIFGIRSTAHWGWGLQDITNMYILQGVRGGIITLVLFILILLNSFKILVISYRSTVETNKKIYIWSLFAVIFTHAVSFVGVSYFGQILFFFFSFLGLVGNIKQEVDEQKLRNYAEL</sequence>
<comment type="caution">
    <text evidence="2">The sequence shown here is derived from an EMBL/GenBank/DDBJ whole genome shotgun (WGS) entry which is preliminary data.</text>
</comment>
<feature type="transmembrane region" description="Helical" evidence="1">
    <location>
        <begin position="267"/>
        <end position="290"/>
    </location>
</feature>
<dbReference type="Proteomes" id="UP000192343">
    <property type="component" value="Unassembled WGS sequence"/>
</dbReference>
<evidence type="ECO:0000313" key="2">
    <source>
        <dbReference type="EMBL" id="ORC32647.1"/>
    </source>
</evidence>
<feature type="transmembrane region" description="Helical" evidence="1">
    <location>
        <begin position="147"/>
        <end position="164"/>
    </location>
</feature>
<feature type="transmembrane region" description="Helical" evidence="1">
    <location>
        <begin position="61"/>
        <end position="77"/>
    </location>
</feature>